<reference evidence="16 17" key="1">
    <citation type="journal article" date="2022" name="bioRxiv">
        <title>African army ants at the forefront of virome surveillance in a remote tropical forest.</title>
        <authorList>
            <person name="Fritz M."/>
            <person name="Reggiardo B."/>
            <person name="Filloux D."/>
            <person name="Claude L."/>
            <person name="Fernandez E."/>
            <person name="Mahe F."/>
            <person name="Kraberger S."/>
            <person name="Custer J.M."/>
            <person name="Becquart P."/>
            <person name="Mebaley T.N."/>
            <person name="Kombila L.B."/>
            <person name="Lenguiya L.H."/>
            <person name="Boundenga L."/>
            <person name="Mombo I.M."/>
            <person name="Maganga G.D."/>
            <person name="Niama F.R."/>
            <person name="Koumba J.-S."/>
            <person name="Ogliastro M."/>
            <person name="Yvon M."/>
            <person name="Martin D.P."/>
            <person name="Blanc S."/>
            <person name="Varsani A."/>
            <person name="Leroy E."/>
            <person name="Roumagnac P."/>
        </authorList>
    </citation>
    <scope>NUCLEOTIDE SEQUENCE [LARGE SCALE GENOMIC DNA]</scope>
    <source>
        <strain evidence="16">170_4</strain>
    </source>
</reference>
<evidence type="ECO:0000256" key="1">
    <source>
        <dbReference type="ARBA" id="ARBA00004147"/>
    </source>
</evidence>
<comment type="similarity">
    <text evidence="3">Belongs to the circoviridae capsid protein family.</text>
</comment>
<keyword evidence="10" id="KW-1161">Viral attachment to host cell</keyword>
<dbReference type="GO" id="GO:0019069">
    <property type="term" value="P:viral capsid assembly"/>
    <property type="evidence" value="ECO:0007669"/>
    <property type="project" value="InterPro"/>
</dbReference>
<evidence type="ECO:0000256" key="3">
    <source>
        <dbReference type="ARBA" id="ARBA00010301"/>
    </source>
</evidence>
<evidence type="ECO:0000256" key="7">
    <source>
        <dbReference type="ARBA" id="ARBA00022562"/>
    </source>
</evidence>
<keyword evidence="17" id="KW-1185">Reference proteome</keyword>
<evidence type="ECO:0000313" key="16">
    <source>
        <dbReference type="EMBL" id="WBG01479.1"/>
    </source>
</evidence>
<proteinExistence type="inferred from homology"/>
<protein>
    <submittedName>
        <fullName evidence="16">Coat protein</fullName>
    </submittedName>
</protein>
<evidence type="ECO:0000256" key="15">
    <source>
        <dbReference type="ARBA" id="ARBA00046863"/>
    </source>
</evidence>
<evidence type="ECO:0000256" key="8">
    <source>
        <dbReference type="ARBA" id="ARBA00022581"/>
    </source>
</evidence>
<evidence type="ECO:0000256" key="2">
    <source>
        <dbReference type="ARBA" id="ARBA00004328"/>
    </source>
</evidence>
<keyword evidence="14" id="KW-1160">Virus entry into host cell</keyword>
<comment type="subcellular location">
    <subcellularLocation>
        <location evidence="1">Host nucleus</location>
    </subcellularLocation>
    <subcellularLocation>
        <location evidence="2">Virion</location>
    </subcellularLocation>
</comment>
<dbReference type="GO" id="GO:0043657">
    <property type="term" value="C:host cell"/>
    <property type="evidence" value="ECO:0007669"/>
    <property type="project" value="GOC"/>
</dbReference>
<evidence type="ECO:0000256" key="10">
    <source>
        <dbReference type="ARBA" id="ARBA00022804"/>
    </source>
</evidence>
<sequence>MARFRRRVAYRKPVRRVRRRYLRRAFRRRRIGRSRTGSMYCKFTKVASVTVENNVNSFWGASFLPTDFPEYNNIAKNFELCKFLRIRVRVIPLQNVANNSTSALPCYAMLPWHVPITYPKEFNFYLSVDKHKIRRQCEKGTQSYIPNLFVETPSGTPAQTSAPDQIVWKPEIRYHQNTSREPPRIYGGVIVFQGEQEFEGRKASFNIVTDVWVKFKNQSMMYL</sequence>
<evidence type="ECO:0000256" key="12">
    <source>
        <dbReference type="ARBA" id="ARBA00022890"/>
    </source>
</evidence>
<keyword evidence="12" id="KW-1164">Virus endocytosis by host</keyword>
<dbReference type="Proteomes" id="UP001177582">
    <property type="component" value="Segment"/>
</dbReference>
<dbReference type="EMBL" id="ON324104">
    <property type="protein sequence ID" value="WBG01479.1"/>
    <property type="molecule type" value="Genomic_DNA"/>
</dbReference>
<evidence type="ECO:0000256" key="9">
    <source>
        <dbReference type="ARBA" id="ARBA00022595"/>
    </source>
</evidence>
<accession>A0AA47KVT7</accession>
<keyword evidence="5" id="KW-1163">Viral penetration into host nucleus</keyword>
<keyword evidence="7" id="KW-1048">Host nucleus</keyword>
<comment type="subunit">
    <text evidence="15">Homomultimer. Assembles in the nucleus, presumably in an immature form, then migrates to the cytoplasm once assembled as mature virion. Interacts with Rep; this interaction relocates Rep into the nucleus.</text>
</comment>
<dbReference type="GO" id="GO:0075732">
    <property type="term" value="P:viral penetration into host nucleus"/>
    <property type="evidence" value="ECO:0007669"/>
    <property type="project" value="UniProtKB-KW"/>
</dbReference>
<name>A0AA47KVT7_9CIRC</name>
<dbReference type="GO" id="GO:0003677">
    <property type="term" value="F:DNA binding"/>
    <property type="evidence" value="ECO:0007669"/>
    <property type="project" value="UniProtKB-KW"/>
</dbReference>
<evidence type="ECO:0000256" key="14">
    <source>
        <dbReference type="ARBA" id="ARBA00023296"/>
    </source>
</evidence>
<dbReference type="InterPro" id="IPR003383">
    <property type="entry name" value="Circovirus_capsid"/>
</dbReference>
<organism evidence="16 17">
    <name type="scientific">army ant associated cyclovirus 5 170_4</name>
    <dbReference type="NCBI Taxonomy" id="3070165"/>
    <lineage>
        <taxon>Viruses</taxon>
        <taxon>Monodnaviria</taxon>
        <taxon>Shotokuvirae</taxon>
        <taxon>Cressdnaviricota</taxon>
        <taxon>Arfiviricetes</taxon>
        <taxon>Cirlivirales</taxon>
        <taxon>Circoviridae</taxon>
        <taxon>Cyclovirus</taxon>
        <taxon>Cyclovirus bohloa</taxon>
    </lineage>
</organism>
<keyword evidence="11" id="KW-0946">Virion</keyword>
<dbReference type="GO" id="GO:0019062">
    <property type="term" value="P:virion attachment to host cell"/>
    <property type="evidence" value="ECO:0007669"/>
    <property type="project" value="UniProtKB-KW"/>
</dbReference>
<evidence type="ECO:0000256" key="11">
    <source>
        <dbReference type="ARBA" id="ARBA00022844"/>
    </source>
</evidence>
<keyword evidence="9" id="KW-1162">Viral penetration into host cytoplasm</keyword>
<evidence type="ECO:0000256" key="6">
    <source>
        <dbReference type="ARBA" id="ARBA00022561"/>
    </source>
</evidence>
<keyword evidence="4" id="KW-1140">T=1 icosahedral capsid protein</keyword>
<evidence type="ECO:0000256" key="5">
    <source>
        <dbReference type="ARBA" id="ARBA00022524"/>
    </source>
</evidence>
<dbReference type="GO" id="GO:0075509">
    <property type="term" value="P:endocytosis involved in viral entry into host cell"/>
    <property type="evidence" value="ECO:0007669"/>
    <property type="project" value="UniProtKB-KW"/>
</dbReference>
<dbReference type="GeneID" id="80544731"/>
<keyword evidence="13" id="KW-0238">DNA-binding</keyword>
<dbReference type="Pfam" id="PF02443">
    <property type="entry name" value="Circo_capsid"/>
    <property type="match status" value="1"/>
</dbReference>
<dbReference type="KEGG" id="vg:80544731"/>
<dbReference type="GO" id="GO:0042025">
    <property type="term" value="C:host cell nucleus"/>
    <property type="evidence" value="ECO:0007669"/>
    <property type="project" value="UniProtKB-SubCell"/>
</dbReference>
<keyword evidence="8" id="KW-0945">Host-virus interaction</keyword>
<dbReference type="GO" id="GO:0039615">
    <property type="term" value="C:T=1 icosahedral viral capsid"/>
    <property type="evidence" value="ECO:0007669"/>
    <property type="project" value="UniProtKB-KW"/>
</dbReference>
<evidence type="ECO:0000313" key="17">
    <source>
        <dbReference type="Proteomes" id="UP001177582"/>
    </source>
</evidence>
<evidence type="ECO:0000256" key="4">
    <source>
        <dbReference type="ARBA" id="ARBA00022431"/>
    </source>
</evidence>
<dbReference type="RefSeq" id="YP_010805780.1">
    <property type="nucleotide sequence ID" value="NC_077202.1"/>
</dbReference>
<evidence type="ECO:0000256" key="13">
    <source>
        <dbReference type="ARBA" id="ARBA00023125"/>
    </source>
</evidence>
<keyword evidence="6 16" id="KW-0167">Capsid protein</keyword>